<evidence type="ECO:0000256" key="4">
    <source>
        <dbReference type="ARBA" id="ARBA00022777"/>
    </source>
</evidence>
<comment type="subunit">
    <text evidence="7">Monomer.</text>
</comment>
<comment type="caution">
    <text evidence="7">Lacks conserved residue(s) required for the propagation of feature annotation.</text>
</comment>
<dbReference type="HAMAP" id="MF_00109">
    <property type="entry name" value="Shikimate_kinase"/>
    <property type="match status" value="1"/>
</dbReference>
<comment type="caution">
    <text evidence="8">The sequence shown here is derived from an EMBL/GenBank/DDBJ whole genome shotgun (WGS) entry which is preliminary data.</text>
</comment>
<keyword evidence="2 7" id="KW-0808">Transferase</keyword>
<keyword evidence="7" id="KW-0963">Cytoplasm</keyword>
<feature type="binding site" evidence="7">
    <location>
        <position position="119"/>
    </location>
    <ligand>
        <name>ATP</name>
        <dbReference type="ChEBI" id="CHEBI:30616"/>
    </ligand>
</feature>
<keyword evidence="6 7" id="KW-0057">Aromatic amino acid biosynthesis</keyword>
<dbReference type="SUPFAM" id="SSF52540">
    <property type="entry name" value="P-loop containing nucleoside triphosphate hydrolases"/>
    <property type="match status" value="1"/>
</dbReference>
<keyword evidence="4 7" id="KW-0418">Kinase</keyword>
<evidence type="ECO:0000256" key="1">
    <source>
        <dbReference type="ARBA" id="ARBA00022605"/>
    </source>
</evidence>
<dbReference type="GO" id="GO:0009073">
    <property type="term" value="P:aromatic amino acid family biosynthetic process"/>
    <property type="evidence" value="ECO:0007669"/>
    <property type="project" value="UniProtKB-KW"/>
</dbReference>
<comment type="similarity">
    <text evidence="7">Belongs to the shikimate kinase family.</text>
</comment>
<evidence type="ECO:0000256" key="6">
    <source>
        <dbReference type="ARBA" id="ARBA00023141"/>
    </source>
</evidence>
<dbReference type="Gene3D" id="3.40.50.300">
    <property type="entry name" value="P-loop containing nucleotide triphosphate hydrolases"/>
    <property type="match status" value="1"/>
</dbReference>
<comment type="catalytic activity">
    <reaction evidence="7">
        <text>shikimate + ATP = 3-phosphoshikimate + ADP + H(+)</text>
        <dbReference type="Rhea" id="RHEA:13121"/>
        <dbReference type="ChEBI" id="CHEBI:15378"/>
        <dbReference type="ChEBI" id="CHEBI:30616"/>
        <dbReference type="ChEBI" id="CHEBI:36208"/>
        <dbReference type="ChEBI" id="CHEBI:145989"/>
        <dbReference type="ChEBI" id="CHEBI:456216"/>
        <dbReference type="EC" id="2.7.1.71"/>
    </reaction>
</comment>
<dbReference type="GO" id="GO:0005829">
    <property type="term" value="C:cytosol"/>
    <property type="evidence" value="ECO:0007669"/>
    <property type="project" value="TreeGrafter"/>
</dbReference>
<evidence type="ECO:0000256" key="2">
    <source>
        <dbReference type="ARBA" id="ARBA00022679"/>
    </source>
</evidence>
<dbReference type="InterPro" id="IPR000623">
    <property type="entry name" value="Shikimate_kinase/TSH1"/>
</dbReference>
<comment type="function">
    <text evidence="7">Catalyzes the specific phosphorylation of the 3-hydroxyl group of shikimic acid using ATP as a cosubstrate.</text>
</comment>
<dbReference type="InterPro" id="IPR027417">
    <property type="entry name" value="P-loop_NTPase"/>
</dbReference>
<dbReference type="UniPathway" id="UPA00053">
    <property type="reaction ID" value="UER00088"/>
</dbReference>
<protein>
    <recommendedName>
        <fullName evidence="7">Shikimate kinase</fullName>
        <shortName evidence="7">SK</shortName>
        <ecNumber evidence="7">2.7.1.71</ecNumber>
    </recommendedName>
</protein>
<keyword evidence="9" id="KW-1185">Reference proteome</keyword>
<dbReference type="GO" id="GO:0008652">
    <property type="term" value="P:amino acid biosynthetic process"/>
    <property type="evidence" value="ECO:0007669"/>
    <property type="project" value="UniProtKB-KW"/>
</dbReference>
<keyword evidence="1 7" id="KW-0028">Amino-acid biosynthesis</keyword>
<dbReference type="PANTHER" id="PTHR21087">
    <property type="entry name" value="SHIKIMATE KINASE"/>
    <property type="match status" value="1"/>
</dbReference>
<dbReference type="AlphaFoldDB" id="A0A841ESI5"/>
<dbReference type="GO" id="GO:0005524">
    <property type="term" value="F:ATP binding"/>
    <property type="evidence" value="ECO:0007669"/>
    <property type="project" value="UniProtKB-UniRule"/>
</dbReference>
<keyword evidence="3 7" id="KW-0547">Nucleotide-binding</keyword>
<evidence type="ECO:0000256" key="7">
    <source>
        <dbReference type="HAMAP-Rule" id="MF_00109"/>
    </source>
</evidence>
<keyword evidence="5 7" id="KW-0067">ATP-binding</keyword>
<dbReference type="CDD" id="cd00464">
    <property type="entry name" value="SK"/>
    <property type="match status" value="1"/>
</dbReference>
<dbReference type="InterPro" id="IPR031322">
    <property type="entry name" value="Shikimate/glucono_kinase"/>
</dbReference>
<dbReference type="PANTHER" id="PTHR21087:SF16">
    <property type="entry name" value="SHIKIMATE KINASE 1, CHLOROPLASTIC"/>
    <property type="match status" value="1"/>
</dbReference>
<feature type="binding site" evidence="7">
    <location>
        <begin position="11"/>
        <end position="16"/>
    </location>
    <ligand>
        <name>ATP</name>
        <dbReference type="ChEBI" id="CHEBI:30616"/>
    </ligand>
</feature>
<feature type="binding site" evidence="7">
    <location>
        <position position="33"/>
    </location>
    <ligand>
        <name>substrate</name>
    </ligand>
</feature>
<dbReference type="Proteomes" id="UP000524404">
    <property type="component" value="Unassembled WGS sequence"/>
</dbReference>
<sequence length="172" mass="20013">MKNIFLIGMPSSGKSTLGRHLAKRIDYKFIDMDELIEKQELMSVQEIFKYKGEDYFRQVESKVLKEIPVDQKLVIATGGGVPCFFDNIDYIKANGTSIFLNVQPEDLLKRIQKSDINHRPLINRNTSEESLLKNLQERCAYRLPFYQQADIQIDGNIDVDQLLWILDEIEEK</sequence>
<dbReference type="EMBL" id="JACHKT010000011">
    <property type="protein sequence ID" value="MBB6003220.1"/>
    <property type="molecule type" value="Genomic_DNA"/>
</dbReference>
<keyword evidence="7" id="KW-0479">Metal-binding</keyword>
<dbReference type="EC" id="2.7.1.71" evidence="7"/>
<comment type="pathway">
    <text evidence="7">Metabolic intermediate biosynthesis; chorismate biosynthesis; chorismate from D-erythrose 4-phosphate and phosphoenolpyruvate: step 5/7.</text>
</comment>
<reference evidence="8 9" key="1">
    <citation type="submission" date="2020-08" db="EMBL/GenBank/DDBJ databases">
        <title>Functional genomics of gut bacteria from endangered species of beetles.</title>
        <authorList>
            <person name="Carlos-Shanley C."/>
        </authorList>
    </citation>
    <scope>NUCLEOTIDE SEQUENCE [LARGE SCALE GENOMIC DNA]</scope>
    <source>
        <strain evidence="8 9">S00070</strain>
    </source>
</reference>
<dbReference type="GO" id="GO:0009423">
    <property type="term" value="P:chorismate biosynthetic process"/>
    <property type="evidence" value="ECO:0007669"/>
    <property type="project" value="UniProtKB-UniRule"/>
</dbReference>
<feature type="binding site" evidence="7">
    <location>
        <position position="142"/>
    </location>
    <ligand>
        <name>substrate</name>
    </ligand>
</feature>
<organism evidence="8 9">
    <name type="scientific">Arcicella rosea</name>
    <dbReference type="NCBI Taxonomy" id="502909"/>
    <lineage>
        <taxon>Bacteria</taxon>
        <taxon>Pseudomonadati</taxon>
        <taxon>Bacteroidota</taxon>
        <taxon>Cytophagia</taxon>
        <taxon>Cytophagales</taxon>
        <taxon>Flectobacillaceae</taxon>
        <taxon>Arcicella</taxon>
    </lineage>
</organism>
<feature type="binding site" evidence="7">
    <location>
        <position position="57"/>
    </location>
    <ligand>
        <name>substrate</name>
    </ligand>
</feature>
<name>A0A841ESI5_9BACT</name>
<dbReference type="GO" id="GO:0004765">
    <property type="term" value="F:shikimate kinase activity"/>
    <property type="evidence" value="ECO:0007669"/>
    <property type="project" value="UniProtKB-UniRule"/>
</dbReference>
<keyword evidence="7" id="KW-0460">Magnesium</keyword>
<feature type="binding site" evidence="7">
    <location>
        <position position="15"/>
    </location>
    <ligand>
        <name>Mg(2+)</name>
        <dbReference type="ChEBI" id="CHEBI:18420"/>
    </ligand>
</feature>
<dbReference type="RefSeq" id="WP_184133538.1">
    <property type="nucleotide sequence ID" value="NZ_JACHKT010000011.1"/>
</dbReference>
<comment type="cofactor">
    <cofactor evidence="7">
        <name>Mg(2+)</name>
        <dbReference type="ChEBI" id="CHEBI:18420"/>
    </cofactor>
    <text evidence="7">Binds 1 Mg(2+) ion per subunit.</text>
</comment>
<comment type="subcellular location">
    <subcellularLocation>
        <location evidence="7">Cytoplasm</location>
    </subcellularLocation>
</comment>
<evidence type="ECO:0000256" key="5">
    <source>
        <dbReference type="ARBA" id="ARBA00022840"/>
    </source>
</evidence>
<evidence type="ECO:0000313" key="8">
    <source>
        <dbReference type="EMBL" id="MBB6003220.1"/>
    </source>
</evidence>
<gene>
    <name evidence="7" type="primary">aroK</name>
    <name evidence="8" type="ORF">HNP25_001873</name>
</gene>
<evidence type="ECO:0000256" key="3">
    <source>
        <dbReference type="ARBA" id="ARBA00022741"/>
    </source>
</evidence>
<feature type="binding site" evidence="7">
    <location>
        <position position="79"/>
    </location>
    <ligand>
        <name>substrate</name>
    </ligand>
</feature>
<accession>A0A841ESI5</accession>
<evidence type="ECO:0000313" key="9">
    <source>
        <dbReference type="Proteomes" id="UP000524404"/>
    </source>
</evidence>
<proteinExistence type="inferred from homology"/>
<dbReference type="PRINTS" id="PR01100">
    <property type="entry name" value="SHIKIMTKNASE"/>
</dbReference>
<dbReference type="Pfam" id="PF01202">
    <property type="entry name" value="SKI"/>
    <property type="match status" value="1"/>
</dbReference>
<dbReference type="GO" id="GO:0000287">
    <property type="term" value="F:magnesium ion binding"/>
    <property type="evidence" value="ECO:0007669"/>
    <property type="project" value="UniProtKB-UniRule"/>
</dbReference>